<dbReference type="AlphaFoldDB" id="C6LI13"/>
<protein>
    <recommendedName>
        <fullName evidence="5">CARDB domain-containing protein</fullName>
    </recommendedName>
</protein>
<feature type="chain" id="PRO_5002968466" description="CARDB domain-containing protein" evidence="2">
    <location>
        <begin position="24"/>
        <end position="172"/>
    </location>
</feature>
<accession>C6LI13</accession>
<evidence type="ECO:0000256" key="1">
    <source>
        <dbReference type="SAM" id="MobiDB-lite"/>
    </source>
</evidence>
<comment type="caution">
    <text evidence="3">The sequence shown here is derived from an EMBL/GenBank/DDBJ whole genome shotgun (WGS) entry which is preliminary data.</text>
</comment>
<dbReference type="RefSeq" id="WP_006863061.1">
    <property type="nucleotide sequence ID" value="NZ_ACCL02000016.1"/>
</dbReference>
<feature type="signal peptide" evidence="2">
    <location>
        <begin position="1"/>
        <end position="23"/>
    </location>
</feature>
<name>C6LI13_9FIRM</name>
<dbReference type="EMBL" id="ACCL02000016">
    <property type="protein sequence ID" value="EET59668.1"/>
    <property type="molecule type" value="Genomic_DNA"/>
</dbReference>
<keyword evidence="2" id="KW-0732">Signal</keyword>
<evidence type="ECO:0008006" key="5">
    <source>
        <dbReference type="Google" id="ProtNLM"/>
    </source>
</evidence>
<organism evidence="3 4">
    <name type="scientific">Marvinbryantia formatexigens DSM 14469</name>
    <dbReference type="NCBI Taxonomy" id="478749"/>
    <lineage>
        <taxon>Bacteria</taxon>
        <taxon>Bacillati</taxon>
        <taxon>Bacillota</taxon>
        <taxon>Clostridia</taxon>
        <taxon>Lachnospirales</taxon>
        <taxon>Lachnospiraceae</taxon>
        <taxon>Marvinbryantia</taxon>
    </lineage>
</organism>
<evidence type="ECO:0000256" key="2">
    <source>
        <dbReference type="SAM" id="SignalP"/>
    </source>
</evidence>
<feature type="region of interest" description="Disordered" evidence="1">
    <location>
        <begin position="31"/>
        <end position="55"/>
    </location>
</feature>
<reference evidence="3" key="1">
    <citation type="submission" date="2009-07" db="EMBL/GenBank/DDBJ databases">
        <authorList>
            <person name="Weinstock G."/>
            <person name="Sodergren E."/>
            <person name="Clifton S."/>
            <person name="Fulton L."/>
            <person name="Fulton B."/>
            <person name="Courtney L."/>
            <person name="Fronick C."/>
            <person name="Harrison M."/>
            <person name="Strong C."/>
            <person name="Farmer C."/>
            <person name="Delahaunty K."/>
            <person name="Markovic C."/>
            <person name="Hall O."/>
            <person name="Minx P."/>
            <person name="Tomlinson C."/>
            <person name="Mitreva M."/>
            <person name="Nelson J."/>
            <person name="Hou S."/>
            <person name="Wollam A."/>
            <person name="Pepin K.H."/>
            <person name="Johnson M."/>
            <person name="Bhonagiri V."/>
            <person name="Nash W.E."/>
            <person name="Warren W."/>
            <person name="Chinwalla A."/>
            <person name="Mardis E.R."/>
            <person name="Wilson R.K."/>
        </authorList>
    </citation>
    <scope>NUCLEOTIDE SEQUENCE [LARGE SCALE GENOMIC DNA]</scope>
    <source>
        <strain evidence="3">DSM 14469</strain>
    </source>
</reference>
<dbReference type="Proteomes" id="UP000005561">
    <property type="component" value="Unassembled WGS sequence"/>
</dbReference>
<gene>
    <name evidence="3" type="ORF">BRYFOR_08284</name>
</gene>
<dbReference type="OrthoDB" id="2166499at2"/>
<sequence>MKKKTVIILLIVAVLLTAGVTFAATGMWQRQTDSTSAGVSTEEAESSTSLGIDPGVGAEIETESEAEERGVAIPGWGSITLPAGETEANVSLTNPEDNADMYYLTFELRLKETDEVIFSTTLVPPGESCNKVTLNRELEAGEYEAVLHVQPYRMADETPTNNADMETTLIVK</sequence>
<keyword evidence="4" id="KW-1185">Reference proteome</keyword>
<evidence type="ECO:0000313" key="4">
    <source>
        <dbReference type="Proteomes" id="UP000005561"/>
    </source>
</evidence>
<proteinExistence type="predicted"/>
<dbReference type="STRING" id="168384.SAMN05660368_02584"/>
<evidence type="ECO:0000313" key="3">
    <source>
        <dbReference type="EMBL" id="EET59668.1"/>
    </source>
</evidence>